<dbReference type="EMBL" id="CAJIMS010000001">
    <property type="protein sequence ID" value="CAD7802294.1"/>
    <property type="molecule type" value="Genomic_DNA"/>
</dbReference>
<name>A0A9N8MGG2_9FLAO</name>
<evidence type="ECO:0000313" key="1">
    <source>
        <dbReference type="EMBL" id="CAD7802294.1"/>
    </source>
</evidence>
<sequence>MTEKEQILNNNNGEIPKGTYDIVRIKNIPNPEQELNTFKQTVIAFLENQKLKPENPKWEKLLPKPLVEFTDQLKEEDFHKDDLISSIGTIIVTLQEVKDWEWYSSKLTENGFDVYIKGEFYGIFLPIIHQQGIPHTSLYIVSDGKEYPTRALTDVLTYRKWDPNTLKLK</sequence>
<gene>
    <name evidence="1" type="ORF">CHRY9390_00907</name>
</gene>
<proteinExistence type="predicted"/>
<dbReference type="RefSeq" id="WP_162087379.1">
    <property type="nucleotide sequence ID" value="NZ_CAJIMS010000001.1"/>
</dbReference>
<evidence type="ECO:0000313" key="2">
    <source>
        <dbReference type="Proteomes" id="UP000662618"/>
    </source>
</evidence>
<accession>A0A9N8MGG2</accession>
<keyword evidence="2" id="KW-1185">Reference proteome</keyword>
<reference evidence="1" key="1">
    <citation type="submission" date="2020-12" db="EMBL/GenBank/DDBJ databases">
        <authorList>
            <person name="Rodrigo-Torres L."/>
            <person name="Arahal R. D."/>
            <person name="Lucena T."/>
        </authorList>
    </citation>
    <scope>NUCLEOTIDE SEQUENCE</scope>
    <source>
        <strain evidence="1">CECT 9390</strain>
    </source>
</reference>
<dbReference type="Proteomes" id="UP000662618">
    <property type="component" value="Unassembled WGS sequence"/>
</dbReference>
<protein>
    <submittedName>
        <fullName evidence="1">Uncharacterized protein</fullName>
    </submittedName>
</protein>
<organism evidence="1 2">
    <name type="scientific">Chryseobacterium aquaeductus</name>
    <dbReference type="NCBI Taxonomy" id="2675056"/>
    <lineage>
        <taxon>Bacteria</taxon>
        <taxon>Pseudomonadati</taxon>
        <taxon>Bacteroidota</taxon>
        <taxon>Flavobacteriia</taxon>
        <taxon>Flavobacteriales</taxon>
        <taxon>Weeksellaceae</taxon>
        <taxon>Chryseobacterium group</taxon>
        <taxon>Chryseobacterium</taxon>
    </lineage>
</organism>
<comment type="caution">
    <text evidence="1">The sequence shown here is derived from an EMBL/GenBank/DDBJ whole genome shotgun (WGS) entry which is preliminary data.</text>
</comment>
<dbReference type="AlphaFoldDB" id="A0A9N8MGG2"/>